<gene>
    <name evidence="2" type="ORF">KIPB_014292</name>
</gene>
<protein>
    <submittedName>
        <fullName evidence="2">Uncharacterized protein</fullName>
    </submittedName>
</protein>
<comment type="caution">
    <text evidence="2">The sequence shown here is derived from an EMBL/GenBank/DDBJ whole genome shotgun (WGS) entry which is preliminary data.</text>
</comment>
<accession>A0A9K3DC32</accession>
<keyword evidence="3" id="KW-1185">Reference proteome</keyword>
<sequence length="93" mass="10324">SKASQLSNMQQKLTAAKKKVSELDRSHAAQYARAVLAEARVAELEETLRSSREIASAERAQYAAVEADANETKAELLSSMELFKTLKERLDKL</sequence>
<dbReference type="AlphaFoldDB" id="A0A9K3DC32"/>
<name>A0A9K3DC32_9EUKA</name>
<reference evidence="2 3" key="1">
    <citation type="journal article" date="2018" name="PLoS ONE">
        <title>The draft genome of Kipferlia bialata reveals reductive genome evolution in fornicate parasites.</title>
        <authorList>
            <person name="Tanifuji G."/>
            <person name="Takabayashi S."/>
            <person name="Kume K."/>
            <person name="Takagi M."/>
            <person name="Nakayama T."/>
            <person name="Kamikawa R."/>
            <person name="Inagaki Y."/>
            <person name="Hashimoto T."/>
        </authorList>
    </citation>
    <scope>NUCLEOTIDE SEQUENCE [LARGE SCALE GENOMIC DNA]</scope>
    <source>
        <strain evidence="2">NY0173</strain>
    </source>
</reference>
<dbReference type="Proteomes" id="UP000265618">
    <property type="component" value="Unassembled WGS sequence"/>
</dbReference>
<evidence type="ECO:0000313" key="3">
    <source>
        <dbReference type="Proteomes" id="UP000265618"/>
    </source>
</evidence>
<feature type="coiled-coil region" evidence="1">
    <location>
        <begin position="6"/>
        <end position="75"/>
    </location>
</feature>
<feature type="non-terminal residue" evidence="2">
    <location>
        <position position="93"/>
    </location>
</feature>
<organism evidence="2 3">
    <name type="scientific">Kipferlia bialata</name>
    <dbReference type="NCBI Taxonomy" id="797122"/>
    <lineage>
        <taxon>Eukaryota</taxon>
        <taxon>Metamonada</taxon>
        <taxon>Carpediemonas-like organisms</taxon>
        <taxon>Kipferlia</taxon>
    </lineage>
</organism>
<proteinExistence type="predicted"/>
<evidence type="ECO:0000313" key="2">
    <source>
        <dbReference type="EMBL" id="GIQ91163.1"/>
    </source>
</evidence>
<dbReference type="EMBL" id="BDIP01007257">
    <property type="protein sequence ID" value="GIQ91163.1"/>
    <property type="molecule type" value="Genomic_DNA"/>
</dbReference>
<evidence type="ECO:0000256" key="1">
    <source>
        <dbReference type="SAM" id="Coils"/>
    </source>
</evidence>
<feature type="non-terminal residue" evidence="2">
    <location>
        <position position="1"/>
    </location>
</feature>
<keyword evidence="1" id="KW-0175">Coiled coil</keyword>